<protein>
    <submittedName>
        <fullName evidence="1">Uncharacterized protein</fullName>
    </submittedName>
</protein>
<dbReference type="EMBL" id="LGIQ01000008">
    <property type="protein sequence ID" value="KNB72141.1"/>
    <property type="molecule type" value="Genomic_DNA"/>
</dbReference>
<dbReference type="Proteomes" id="UP000036834">
    <property type="component" value="Unassembled WGS sequence"/>
</dbReference>
<name>A0A0K9YTY4_9BACL</name>
<sequence length="135" mass="15379">MVKAKVFLICLSVLIIVTSALGAYHMYAMERAIARGIYADILDDMQDIGYLEPSLADYYLEKMGDLGWDVSVDVFAGSWPRVENERARKERQESVTLALTVTPSRVAQWMHRFAEGEVSFSFAGSRPSEYFDPRW</sequence>
<proteinExistence type="predicted"/>
<dbReference type="OrthoDB" id="2470963at2"/>
<organism evidence="1 2">
    <name type="scientific">Brevibacillus reuszeri</name>
    <dbReference type="NCBI Taxonomy" id="54915"/>
    <lineage>
        <taxon>Bacteria</taxon>
        <taxon>Bacillati</taxon>
        <taxon>Bacillota</taxon>
        <taxon>Bacilli</taxon>
        <taxon>Bacillales</taxon>
        <taxon>Paenibacillaceae</taxon>
        <taxon>Brevibacillus</taxon>
    </lineage>
</organism>
<comment type="caution">
    <text evidence="1">The sequence shown here is derived from an EMBL/GenBank/DDBJ whole genome shotgun (WGS) entry which is preliminary data.</text>
</comment>
<accession>A0A0K9YTY4</accession>
<gene>
    <name evidence="1" type="ORF">ADS79_14355</name>
</gene>
<dbReference type="PATRIC" id="fig|54915.3.peg.240"/>
<evidence type="ECO:0000313" key="2">
    <source>
        <dbReference type="Proteomes" id="UP000036834"/>
    </source>
</evidence>
<dbReference type="AlphaFoldDB" id="A0A0K9YTY4"/>
<dbReference type="STRING" id="54915.ADS79_14355"/>
<reference evidence="2" key="1">
    <citation type="submission" date="2015-07" db="EMBL/GenBank/DDBJ databases">
        <title>Genome sequencing project for genomic taxonomy and phylogenomics of Bacillus-like bacteria.</title>
        <authorList>
            <person name="Liu B."/>
            <person name="Wang J."/>
            <person name="Zhu Y."/>
            <person name="Liu G."/>
            <person name="Chen Q."/>
            <person name="Chen Z."/>
            <person name="Lan J."/>
            <person name="Che J."/>
            <person name="Ge C."/>
            <person name="Shi H."/>
            <person name="Pan Z."/>
            <person name="Liu X."/>
        </authorList>
    </citation>
    <scope>NUCLEOTIDE SEQUENCE [LARGE SCALE GENOMIC DNA]</scope>
    <source>
        <strain evidence="2">DSM 9887</strain>
    </source>
</reference>
<evidence type="ECO:0000313" key="1">
    <source>
        <dbReference type="EMBL" id="KNB72141.1"/>
    </source>
</evidence>